<accession>A0A964E729</accession>
<organism evidence="2 3">
    <name type="scientific">Acidisoma cellulosilyticum</name>
    <dbReference type="NCBI Taxonomy" id="2802395"/>
    <lineage>
        <taxon>Bacteria</taxon>
        <taxon>Pseudomonadati</taxon>
        <taxon>Pseudomonadota</taxon>
        <taxon>Alphaproteobacteria</taxon>
        <taxon>Acetobacterales</taxon>
        <taxon>Acidocellaceae</taxon>
        <taxon>Acidisoma</taxon>
    </lineage>
</organism>
<dbReference type="EMBL" id="JAESVA010000036">
    <property type="protein sequence ID" value="MCB8884132.1"/>
    <property type="molecule type" value="Genomic_DNA"/>
</dbReference>
<dbReference type="GO" id="GO:0004803">
    <property type="term" value="F:transposase activity"/>
    <property type="evidence" value="ECO:0007669"/>
    <property type="project" value="InterPro"/>
</dbReference>
<dbReference type="Proteomes" id="UP000721844">
    <property type="component" value="Unassembled WGS sequence"/>
</dbReference>
<comment type="similarity">
    <text evidence="1">Belongs to the transposase 8 family.</text>
</comment>
<dbReference type="Gene3D" id="1.10.10.10">
    <property type="entry name" value="Winged helix-like DNA-binding domain superfamily/Winged helix DNA-binding domain"/>
    <property type="match status" value="1"/>
</dbReference>
<dbReference type="NCBIfam" id="NF047595">
    <property type="entry name" value="IS66_ISRel24_TnpA"/>
    <property type="match status" value="1"/>
</dbReference>
<dbReference type="PANTHER" id="PTHR37936:SF3">
    <property type="entry name" value="TRANSPOSASE INSC FOR INSERTION ELEMENT IS2A-RELATED"/>
    <property type="match status" value="1"/>
</dbReference>
<evidence type="ECO:0000256" key="1">
    <source>
        <dbReference type="ARBA" id="ARBA00009964"/>
    </source>
</evidence>
<proteinExistence type="inferred from homology"/>
<dbReference type="GO" id="GO:0043565">
    <property type="term" value="F:sequence-specific DNA binding"/>
    <property type="evidence" value="ECO:0007669"/>
    <property type="project" value="InterPro"/>
</dbReference>
<dbReference type="AlphaFoldDB" id="A0A964E729"/>
<evidence type="ECO:0000313" key="2">
    <source>
        <dbReference type="EMBL" id="MCB8884132.1"/>
    </source>
</evidence>
<dbReference type="InterPro" id="IPR010921">
    <property type="entry name" value="Trp_repressor/repl_initiator"/>
</dbReference>
<dbReference type="SUPFAM" id="SSF48295">
    <property type="entry name" value="TrpR-like"/>
    <property type="match status" value="1"/>
</dbReference>
<protein>
    <submittedName>
        <fullName evidence="2">Transposase</fullName>
    </submittedName>
</protein>
<evidence type="ECO:0000313" key="3">
    <source>
        <dbReference type="Proteomes" id="UP000721844"/>
    </source>
</evidence>
<comment type="caution">
    <text evidence="2">The sequence shown here is derived from an EMBL/GenBank/DDBJ whole genome shotgun (WGS) entry which is preliminary data.</text>
</comment>
<dbReference type="Pfam" id="PF01527">
    <property type="entry name" value="HTH_Tnp_1"/>
    <property type="match status" value="1"/>
</dbReference>
<dbReference type="InterPro" id="IPR036388">
    <property type="entry name" value="WH-like_DNA-bd_sf"/>
</dbReference>
<dbReference type="PANTHER" id="PTHR37936">
    <property type="entry name" value="TRANSPOSASE INSC FOR INSERTION ELEMENT IS2A-RELATED"/>
    <property type="match status" value="1"/>
</dbReference>
<sequence>MVMLPRGEVCSSRRRRWSEEDKGRIVAESFEKGRTASDVARRHDISPQQLFEWRRQARSGELAVPVTDEMTFAEVSIGLGEPTGAAPDHGGLNLSVNGVTVRVTGQTNIGLVVRVVQALRSLPA</sequence>
<dbReference type="GO" id="GO:0006313">
    <property type="term" value="P:DNA transposition"/>
    <property type="evidence" value="ECO:0007669"/>
    <property type="project" value="InterPro"/>
</dbReference>
<keyword evidence="3" id="KW-1185">Reference proteome</keyword>
<gene>
    <name evidence="2" type="ORF">ACELLULO517_28250</name>
</gene>
<dbReference type="InterPro" id="IPR002514">
    <property type="entry name" value="Transposase_8"/>
</dbReference>
<reference evidence="2 3" key="1">
    <citation type="journal article" date="2021" name="Microorganisms">
        <title>Acidisoma silvae sp. nov. and Acidisomacellulosilytica sp. nov., Two Acidophilic Bacteria Isolated from Decaying Wood, Hydrolyzing Cellulose and Producing Poly-3-hydroxybutyrate.</title>
        <authorList>
            <person name="Mieszkin S."/>
            <person name="Pouder E."/>
            <person name="Uroz S."/>
            <person name="Simon-Colin C."/>
            <person name="Alain K."/>
        </authorList>
    </citation>
    <scope>NUCLEOTIDE SEQUENCE [LARGE SCALE GENOMIC DNA]</scope>
    <source>
        <strain evidence="2 3">HW T5.17</strain>
    </source>
</reference>
<name>A0A964E729_9PROT</name>